<dbReference type="CDD" id="cd05227">
    <property type="entry name" value="AR_SDR_e"/>
    <property type="match status" value="1"/>
</dbReference>
<evidence type="ECO:0000259" key="3">
    <source>
        <dbReference type="Pfam" id="PF01370"/>
    </source>
</evidence>
<evidence type="ECO:0000256" key="2">
    <source>
        <dbReference type="ARBA" id="ARBA00023445"/>
    </source>
</evidence>
<evidence type="ECO:0000313" key="4">
    <source>
        <dbReference type="EMBL" id="AGK58176.1"/>
    </source>
</evidence>
<dbReference type="eggNOG" id="COG0451">
    <property type="taxonomic scope" value="Bacteria"/>
</dbReference>
<dbReference type="RefSeq" id="WP_015598207.1">
    <property type="nucleotide sequence ID" value="NC_021172.1"/>
</dbReference>
<dbReference type="EMBL" id="CP005587">
    <property type="protein sequence ID" value="AGK58176.1"/>
    <property type="molecule type" value="Genomic_DNA"/>
</dbReference>
<name>N0BCC5_9HYPH</name>
<sequence>MSTEPPVVVTGASGFIAKHVAGEFLKRGYSVRGTIRRLDKADAVRRAVTRLGCDPSALSFVAADLDSDVGWDDAVAGANIVVHMASPFPIAQPDDPDDVILPAREGTLRVLKAATRAHAKRLVLTSSSVAIFYGSGLPIGHIYSEDDFSDETRNDLTPYIKSKTIAEKAAWQFVKKTPGAPELAVINPAFVQGPALDDDLSTSHDLYRLMARGLYPAAPRIRFPVVDVRDVAAAHVEAALRPEAAGKRYLIGEGQLRLYELGRILARELPDLRSKVPKFELPDVAVRMLAVFDRRLRTILPELGAQKDYTNTRVRAGLGLNLRGSDEAVTAAVRSLRDLRLI</sequence>
<dbReference type="Pfam" id="PF01370">
    <property type="entry name" value="Epimerase"/>
    <property type="match status" value="1"/>
</dbReference>
<keyword evidence="1" id="KW-0560">Oxidoreductase</keyword>
<dbReference type="FunFam" id="3.40.50.720:FF:000336">
    <property type="entry name" value="Aldehyde reductase"/>
    <property type="match status" value="1"/>
</dbReference>
<gene>
    <name evidence="4" type="ORF">HYPDE_32518</name>
</gene>
<dbReference type="InterPro" id="IPR050425">
    <property type="entry name" value="NAD(P)_dehydrat-like"/>
</dbReference>
<evidence type="ECO:0000313" key="5">
    <source>
        <dbReference type="Proteomes" id="UP000005952"/>
    </source>
</evidence>
<comment type="similarity">
    <text evidence="2">Belongs to the NAD(P)-dependent epimerase/dehydratase family. Dihydroflavonol-4-reductase subfamily.</text>
</comment>
<reference evidence="4 5" key="1">
    <citation type="journal article" date="2013" name="Genome Announc.">
        <title>Genome sequences for three denitrifying bacterial strains isolated from a uranium- and nitrate-contaminated subsurface environment.</title>
        <authorList>
            <person name="Venkatramanan R."/>
            <person name="Prakash O."/>
            <person name="Woyke T."/>
            <person name="Chain P."/>
            <person name="Goodwin L.A."/>
            <person name="Watson D."/>
            <person name="Brooks S."/>
            <person name="Kostka J.E."/>
            <person name="Green S.J."/>
        </authorList>
    </citation>
    <scope>NUCLEOTIDE SEQUENCE [LARGE SCALE GENOMIC DNA]</scope>
    <source>
        <strain evidence="4 5">1NES1</strain>
    </source>
</reference>
<dbReference type="Gene3D" id="3.40.50.720">
    <property type="entry name" value="NAD(P)-binding Rossmann-like Domain"/>
    <property type="match status" value="1"/>
</dbReference>
<dbReference type="GO" id="GO:0016616">
    <property type="term" value="F:oxidoreductase activity, acting on the CH-OH group of donors, NAD or NADP as acceptor"/>
    <property type="evidence" value="ECO:0007669"/>
    <property type="project" value="TreeGrafter"/>
</dbReference>
<dbReference type="HOGENOM" id="CLU_007383_9_2_5"/>
<organism evidence="4 5">
    <name type="scientific">Hyphomicrobium denitrificans 1NES1</name>
    <dbReference type="NCBI Taxonomy" id="670307"/>
    <lineage>
        <taxon>Bacteria</taxon>
        <taxon>Pseudomonadati</taxon>
        <taxon>Pseudomonadota</taxon>
        <taxon>Alphaproteobacteria</taxon>
        <taxon>Hyphomicrobiales</taxon>
        <taxon>Hyphomicrobiaceae</taxon>
        <taxon>Hyphomicrobium</taxon>
    </lineage>
</organism>
<dbReference type="InterPro" id="IPR036291">
    <property type="entry name" value="NAD(P)-bd_dom_sf"/>
</dbReference>
<proteinExistence type="inferred from homology"/>
<protein>
    <submittedName>
        <fullName evidence="4">NAD-dependent epimerase/dehydratase</fullName>
    </submittedName>
</protein>
<dbReference type="SUPFAM" id="SSF51735">
    <property type="entry name" value="NAD(P)-binding Rossmann-fold domains"/>
    <property type="match status" value="1"/>
</dbReference>
<evidence type="ECO:0000256" key="1">
    <source>
        <dbReference type="ARBA" id="ARBA00023002"/>
    </source>
</evidence>
<dbReference type="PANTHER" id="PTHR10366:SF564">
    <property type="entry name" value="STEROL-4-ALPHA-CARBOXYLATE 3-DEHYDROGENASE, DECARBOXYLATING"/>
    <property type="match status" value="1"/>
</dbReference>
<dbReference type="AlphaFoldDB" id="N0BCC5"/>
<feature type="domain" description="NAD-dependent epimerase/dehydratase" evidence="3">
    <location>
        <begin position="7"/>
        <end position="252"/>
    </location>
</feature>
<dbReference type="Proteomes" id="UP000005952">
    <property type="component" value="Chromosome"/>
</dbReference>
<dbReference type="OrthoDB" id="9778052at2"/>
<keyword evidence="5" id="KW-1185">Reference proteome</keyword>
<dbReference type="KEGG" id="hdt:HYPDE_32518"/>
<dbReference type="InterPro" id="IPR001509">
    <property type="entry name" value="Epimerase_deHydtase"/>
</dbReference>
<dbReference type="PANTHER" id="PTHR10366">
    <property type="entry name" value="NAD DEPENDENT EPIMERASE/DEHYDRATASE"/>
    <property type="match status" value="1"/>
</dbReference>
<dbReference type="STRING" id="670307.HYPDE_32518"/>
<accession>N0BCC5</accession>